<evidence type="ECO:0000313" key="2">
    <source>
        <dbReference type="EMBL" id="AFS78854.1"/>
    </source>
</evidence>
<dbReference type="Proteomes" id="UP000006094">
    <property type="component" value="Chromosome"/>
</dbReference>
<keyword evidence="1" id="KW-1133">Transmembrane helix</keyword>
<keyword evidence="1" id="KW-0472">Membrane</keyword>
<keyword evidence="3" id="KW-1185">Reference proteome</keyword>
<feature type="transmembrane region" description="Helical" evidence="1">
    <location>
        <begin position="20"/>
        <end position="44"/>
    </location>
</feature>
<dbReference type="Pfam" id="PF11188">
    <property type="entry name" value="DUF2975"/>
    <property type="match status" value="1"/>
</dbReference>
<dbReference type="EMBL" id="CP003326">
    <property type="protein sequence ID" value="AFS78854.1"/>
    <property type="molecule type" value="Genomic_DNA"/>
</dbReference>
<feature type="transmembrane region" description="Helical" evidence="1">
    <location>
        <begin position="116"/>
        <end position="137"/>
    </location>
</feature>
<gene>
    <name evidence="2" type="ordered locus">Curi_c18480</name>
</gene>
<feature type="transmembrane region" description="Helical" evidence="1">
    <location>
        <begin position="73"/>
        <end position="95"/>
    </location>
</feature>
<organism evidence="2 3">
    <name type="scientific">Gottschalkia acidurici (strain ATCC 7906 / DSM 604 / BCRC 14475 / CIP 104303 / KCTC 5404 / NCIMB 10678 / 9a)</name>
    <name type="common">Clostridium acidurici</name>
    <dbReference type="NCBI Taxonomy" id="1128398"/>
    <lineage>
        <taxon>Bacteria</taxon>
        <taxon>Bacillati</taxon>
        <taxon>Bacillota</taxon>
        <taxon>Tissierellia</taxon>
        <taxon>Tissierellales</taxon>
        <taxon>Gottschalkiaceae</taxon>
        <taxon>Gottschalkia</taxon>
    </lineage>
</organism>
<dbReference type="AlphaFoldDB" id="K0AZZ6"/>
<dbReference type="HOGENOM" id="CLU_1281922_0_0_9"/>
<dbReference type="InterPro" id="IPR021354">
    <property type="entry name" value="DUF2975"/>
</dbReference>
<dbReference type="eggNOG" id="ENOG503259M">
    <property type="taxonomic scope" value="Bacteria"/>
</dbReference>
<evidence type="ECO:0008006" key="4">
    <source>
        <dbReference type="Google" id="ProtNLM"/>
    </source>
</evidence>
<sequence length="200" mass="22524">MQSEIKKRKIKKSVKIIGTIVRAITVVGYIGIIACLLTAISAIFKPTFIFNTMYLDEVLIQNSIDPDIFTRKLAVSLMIKYIMNIVFVILILKSLGRILSTIENGEPFDSRNHSEISIIGWITIASVNLIPILEYFVRTIILKLPSNLKGIGSDGVLRYYSTSVDWKITLLGIFLGVLIIILAQVFKYGTYLQNEYDSTL</sequence>
<dbReference type="KEGG" id="cad:Curi_c18480"/>
<protein>
    <recommendedName>
        <fullName evidence="4">DUF2975 domain-containing protein</fullName>
    </recommendedName>
</protein>
<keyword evidence="1" id="KW-0812">Transmembrane</keyword>
<dbReference type="PROSITE" id="PS51257">
    <property type="entry name" value="PROKAR_LIPOPROTEIN"/>
    <property type="match status" value="1"/>
</dbReference>
<evidence type="ECO:0000313" key="3">
    <source>
        <dbReference type="Proteomes" id="UP000006094"/>
    </source>
</evidence>
<dbReference type="STRING" id="1128398.Curi_c18480"/>
<evidence type="ECO:0000256" key="1">
    <source>
        <dbReference type="SAM" id="Phobius"/>
    </source>
</evidence>
<name>K0AZZ6_GOTA9</name>
<feature type="transmembrane region" description="Helical" evidence="1">
    <location>
        <begin position="168"/>
        <end position="186"/>
    </location>
</feature>
<dbReference type="RefSeq" id="WP_014967990.1">
    <property type="nucleotide sequence ID" value="NC_018664.1"/>
</dbReference>
<proteinExistence type="predicted"/>
<dbReference type="OrthoDB" id="2084134at2"/>
<reference evidence="2 3" key="1">
    <citation type="journal article" date="2012" name="PLoS ONE">
        <title>The purine-utilizing bacterium Clostridium acidurici 9a: a genome-guided metabolic reconsideration.</title>
        <authorList>
            <person name="Hartwich K."/>
            <person name="Poehlein A."/>
            <person name="Daniel R."/>
        </authorList>
    </citation>
    <scope>NUCLEOTIDE SEQUENCE [LARGE SCALE GENOMIC DNA]</scope>
    <source>
        <strain evidence="3">ATCC 7906 / DSM 604 / BCRC 14475 / CIP 104303 / KCTC 5404 / NCIMB 10678 / 9a</strain>
    </source>
</reference>
<accession>K0AZZ6</accession>